<protein>
    <recommendedName>
        <fullName evidence="11">Histone-binding protein RBBP4 N-terminal domain-containing protein</fullName>
    </recommendedName>
</protein>
<dbReference type="InterPro" id="IPR036322">
    <property type="entry name" value="WD40_repeat_dom_sf"/>
</dbReference>
<dbReference type="OrthoDB" id="427795at2759"/>
<evidence type="ECO:0000259" key="8">
    <source>
        <dbReference type="Pfam" id="PF23609"/>
    </source>
</evidence>
<dbReference type="PANTHER" id="PTHR22850">
    <property type="entry name" value="WD40 REPEAT FAMILY"/>
    <property type="match status" value="1"/>
</dbReference>
<dbReference type="SMART" id="SM00320">
    <property type="entry name" value="WD40"/>
    <property type="match status" value="6"/>
</dbReference>
<dbReference type="Pfam" id="PF12265">
    <property type="entry name" value="CAF1C_H4-bd"/>
    <property type="match status" value="1"/>
</dbReference>
<dbReference type="PROSITE" id="PS00678">
    <property type="entry name" value="WD_REPEATS_1"/>
    <property type="match status" value="3"/>
</dbReference>
<keyword evidence="4" id="KW-0156">Chromatin regulator</keyword>
<evidence type="ECO:0000313" key="10">
    <source>
        <dbReference type="Proteomes" id="UP000769528"/>
    </source>
</evidence>
<evidence type="ECO:0000256" key="5">
    <source>
        <dbReference type="ARBA" id="ARBA00023242"/>
    </source>
</evidence>
<keyword evidence="5" id="KW-0539">Nucleus</keyword>
<evidence type="ECO:0000259" key="7">
    <source>
        <dbReference type="Pfam" id="PF12265"/>
    </source>
</evidence>
<dbReference type="SUPFAM" id="SSF50978">
    <property type="entry name" value="WD40 repeat-like"/>
    <property type="match status" value="1"/>
</dbReference>
<feature type="domain" description="Histone-binding protein RBBP4-like N-terminal" evidence="7">
    <location>
        <begin position="66"/>
        <end position="130"/>
    </location>
</feature>
<dbReference type="PROSITE" id="PS50294">
    <property type="entry name" value="WD_REPEATS_REGION"/>
    <property type="match status" value="2"/>
</dbReference>
<dbReference type="Gene3D" id="2.130.10.10">
    <property type="entry name" value="YVTN repeat-like/Quinoprotein amine dehydrogenase"/>
    <property type="match status" value="1"/>
</dbReference>
<gene>
    <name evidence="9" type="ORF">WICMUC_001605</name>
</gene>
<dbReference type="InterPro" id="IPR059104">
    <property type="entry name" value="Beta-prop_EIPR1-like"/>
</dbReference>
<dbReference type="PROSITE" id="PS50082">
    <property type="entry name" value="WD_REPEATS_2"/>
    <property type="match status" value="3"/>
</dbReference>
<reference evidence="9" key="2">
    <citation type="submission" date="2021-01" db="EMBL/GenBank/DDBJ databases">
        <authorList>
            <person name="Schikora-Tamarit M.A."/>
        </authorList>
    </citation>
    <scope>NUCLEOTIDE SEQUENCE</scope>
    <source>
        <strain evidence="9">CBS6341</strain>
    </source>
</reference>
<evidence type="ECO:0000256" key="2">
    <source>
        <dbReference type="ARBA" id="ARBA00022574"/>
    </source>
</evidence>
<proteinExistence type="predicted"/>
<comment type="subcellular location">
    <subcellularLocation>
        <location evidence="1">Nucleus</location>
    </subcellularLocation>
</comment>
<feature type="repeat" description="WD" evidence="6">
    <location>
        <begin position="360"/>
        <end position="396"/>
    </location>
</feature>
<evidence type="ECO:0000256" key="3">
    <source>
        <dbReference type="ARBA" id="ARBA00022737"/>
    </source>
</evidence>
<dbReference type="InterPro" id="IPR022052">
    <property type="entry name" value="Histone-bd_RBBP4-like_N"/>
</dbReference>
<evidence type="ECO:0000256" key="6">
    <source>
        <dbReference type="PROSITE-ProRule" id="PRU00221"/>
    </source>
</evidence>
<dbReference type="InterPro" id="IPR015943">
    <property type="entry name" value="WD40/YVTN_repeat-like_dom_sf"/>
</dbReference>
<feature type="domain" description="EIPR1-like beta-propeller" evidence="8">
    <location>
        <begin position="268"/>
        <end position="393"/>
    </location>
</feature>
<keyword evidence="3" id="KW-0677">Repeat</keyword>
<evidence type="ECO:0000256" key="1">
    <source>
        <dbReference type="ARBA" id="ARBA00004123"/>
    </source>
</evidence>
<reference evidence="9" key="1">
    <citation type="journal article" date="2021" name="Open Biol.">
        <title>Shared evolutionary footprints suggest mitochondrial oxidative damage underlies multiple complex I losses in fungi.</title>
        <authorList>
            <person name="Schikora-Tamarit M.A."/>
            <person name="Marcet-Houben M."/>
            <person name="Nosek J."/>
            <person name="Gabaldon T."/>
        </authorList>
    </citation>
    <scope>NUCLEOTIDE SEQUENCE</scope>
    <source>
        <strain evidence="9">CBS6341</strain>
    </source>
</reference>
<sequence>MLTQDQYYIDIKGKNICSEPKAKEHIVNPYTTMTDVLDSNLLKNGTLSNTVEQEEETSPIDSQTQENYRKWKANSIQLYDYLNTVNSIWPSWTVQFFPDREINRNKRPIYRLLTGTYTSGQMDEYVQLGNFTVKDDIELVDLNKYDHDSQEFNSSDPIVGKFQNIQKFLHRGEINKLRYLPQNPNLISSINDKGHVHIFDKTKLPSLPVDDFRFEMSLQYHKDEGFGLNWNNNKEGVLLTSSMDGTTATWDITKFSKSAPVITTPIHAYKTDEKGTNDCQWNPLHDSIFATVGEDNNVKIFDERKQGNELIRSNNKLHSGGINALSFNNHNSFALSTADSDGKLNIWDLRAIASPIFEITSAHQGSISSVKFNPNKPELLATAGSDDSIVNIWNLSREPKDQLVFKHAGHMLGVNEVAWNPNDYRMISSVSNDNTVHIWKPSKQFI</sequence>
<dbReference type="InterPro" id="IPR001680">
    <property type="entry name" value="WD40_rpt"/>
</dbReference>
<evidence type="ECO:0000256" key="4">
    <source>
        <dbReference type="ARBA" id="ARBA00022853"/>
    </source>
</evidence>
<dbReference type="Pfam" id="PF23609">
    <property type="entry name" value="Beta-prop_EIPR1"/>
    <property type="match status" value="1"/>
</dbReference>
<accession>A0A9P8PU12</accession>
<keyword evidence="2 6" id="KW-0853">WD repeat</keyword>
<dbReference type="GO" id="GO:0006325">
    <property type="term" value="P:chromatin organization"/>
    <property type="evidence" value="ECO:0007669"/>
    <property type="project" value="UniProtKB-KW"/>
</dbReference>
<dbReference type="GO" id="GO:0005634">
    <property type="term" value="C:nucleus"/>
    <property type="evidence" value="ECO:0007669"/>
    <property type="project" value="UniProtKB-SubCell"/>
</dbReference>
<comment type="caution">
    <text evidence="9">The sequence shown here is derived from an EMBL/GenBank/DDBJ whole genome shotgun (WGS) entry which is preliminary data.</text>
</comment>
<dbReference type="InterPro" id="IPR050459">
    <property type="entry name" value="WD_repeat_RBAP46/RBAP48/MSI1"/>
</dbReference>
<dbReference type="EMBL" id="JAEUBF010000461">
    <property type="protein sequence ID" value="KAH3678281.1"/>
    <property type="molecule type" value="Genomic_DNA"/>
</dbReference>
<feature type="repeat" description="WD" evidence="6">
    <location>
        <begin position="315"/>
        <end position="350"/>
    </location>
</feature>
<dbReference type="Pfam" id="PF00400">
    <property type="entry name" value="WD40"/>
    <property type="match status" value="1"/>
</dbReference>
<organism evidence="9 10">
    <name type="scientific">Wickerhamomyces mucosus</name>
    <dbReference type="NCBI Taxonomy" id="1378264"/>
    <lineage>
        <taxon>Eukaryota</taxon>
        <taxon>Fungi</taxon>
        <taxon>Dikarya</taxon>
        <taxon>Ascomycota</taxon>
        <taxon>Saccharomycotina</taxon>
        <taxon>Saccharomycetes</taxon>
        <taxon>Phaffomycetales</taxon>
        <taxon>Wickerhamomycetaceae</taxon>
        <taxon>Wickerhamomyces</taxon>
    </lineage>
</organism>
<feature type="repeat" description="WD" evidence="6">
    <location>
        <begin position="407"/>
        <end position="440"/>
    </location>
</feature>
<name>A0A9P8PU12_9ASCO</name>
<dbReference type="Proteomes" id="UP000769528">
    <property type="component" value="Unassembled WGS sequence"/>
</dbReference>
<evidence type="ECO:0008006" key="11">
    <source>
        <dbReference type="Google" id="ProtNLM"/>
    </source>
</evidence>
<dbReference type="InterPro" id="IPR019775">
    <property type="entry name" value="WD40_repeat_CS"/>
</dbReference>
<keyword evidence="10" id="KW-1185">Reference proteome</keyword>
<dbReference type="AlphaFoldDB" id="A0A9P8PU12"/>
<evidence type="ECO:0000313" key="9">
    <source>
        <dbReference type="EMBL" id="KAH3678281.1"/>
    </source>
</evidence>